<reference evidence="1" key="1">
    <citation type="submission" date="2017-07" db="EMBL/GenBank/DDBJ databases">
        <title>Taro Niue Genome Assembly and Annotation.</title>
        <authorList>
            <person name="Atibalentja N."/>
            <person name="Keating K."/>
            <person name="Fields C.J."/>
        </authorList>
    </citation>
    <scope>NUCLEOTIDE SEQUENCE</scope>
    <source>
        <strain evidence="1">Niue_2</strain>
        <tissue evidence="1">Leaf</tissue>
    </source>
</reference>
<dbReference type="AlphaFoldDB" id="A0A843XIN0"/>
<proteinExistence type="predicted"/>
<dbReference type="EMBL" id="NMUH01008563">
    <property type="protein sequence ID" value="MQM18985.1"/>
    <property type="molecule type" value="Genomic_DNA"/>
</dbReference>
<sequence length="79" mass="8967">MRSHRQPATTLQERYDNRCTSTHALRRNFDPETELCETSDVSTVSECRFRIVVTQAIPIPGWKVMPSSFAEGVGINRKG</sequence>
<name>A0A843XIN0_COLES</name>
<protein>
    <submittedName>
        <fullName evidence="1">Uncharacterized protein</fullName>
    </submittedName>
</protein>
<evidence type="ECO:0000313" key="1">
    <source>
        <dbReference type="EMBL" id="MQM18985.1"/>
    </source>
</evidence>
<comment type="caution">
    <text evidence="1">The sequence shown here is derived from an EMBL/GenBank/DDBJ whole genome shotgun (WGS) entry which is preliminary data.</text>
</comment>
<evidence type="ECO:0000313" key="2">
    <source>
        <dbReference type="Proteomes" id="UP000652761"/>
    </source>
</evidence>
<accession>A0A843XIN0</accession>
<dbReference type="Proteomes" id="UP000652761">
    <property type="component" value="Unassembled WGS sequence"/>
</dbReference>
<organism evidence="1 2">
    <name type="scientific">Colocasia esculenta</name>
    <name type="common">Wild taro</name>
    <name type="synonym">Arum esculentum</name>
    <dbReference type="NCBI Taxonomy" id="4460"/>
    <lineage>
        <taxon>Eukaryota</taxon>
        <taxon>Viridiplantae</taxon>
        <taxon>Streptophyta</taxon>
        <taxon>Embryophyta</taxon>
        <taxon>Tracheophyta</taxon>
        <taxon>Spermatophyta</taxon>
        <taxon>Magnoliopsida</taxon>
        <taxon>Liliopsida</taxon>
        <taxon>Araceae</taxon>
        <taxon>Aroideae</taxon>
        <taxon>Colocasieae</taxon>
        <taxon>Colocasia</taxon>
    </lineage>
</organism>
<keyword evidence="2" id="KW-1185">Reference proteome</keyword>
<gene>
    <name evidence="1" type="ORF">Taro_051984</name>
</gene>